<feature type="binding site" evidence="11 13">
    <location>
        <position position="220"/>
    </location>
    <ligand>
        <name>[2Fe-2S] cluster</name>
        <dbReference type="ChEBI" id="CHEBI:190135"/>
    </ligand>
</feature>
<gene>
    <name evidence="11" type="primary">pyrK</name>
    <name evidence="14" type="ORF">AFK71_17085</name>
</gene>
<name>A0A0L0QNB1_VIRPA</name>
<dbReference type="PATRIC" id="fig|1473.5.peg.2131"/>
<evidence type="ECO:0000256" key="1">
    <source>
        <dbReference type="ARBA" id="ARBA00006422"/>
    </source>
</evidence>
<dbReference type="GO" id="GO:0046872">
    <property type="term" value="F:metal ion binding"/>
    <property type="evidence" value="ECO:0007669"/>
    <property type="project" value="UniProtKB-KW"/>
</dbReference>
<evidence type="ECO:0000256" key="2">
    <source>
        <dbReference type="ARBA" id="ARBA00022448"/>
    </source>
</evidence>
<keyword evidence="15" id="KW-1185">Reference proteome</keyword>
<keyword evidence="10 11" id="KW-0411">Iron-sulfur</keyword>
<proteinExistence type="inferred from homology"/>
<dbReference type="CDD" id="cd06218">
    <property type="entry name" value="DHOD_e_trans"/>
    <property type="match status" value="1"/>
</dbReference>
<evidence type="ECO:0000256" key="10">
    <source>
        <dbReference type="ARBA" id="ARBA00023014"/>
    </source>
</evidence>
<keyword evidence="6 11" id="KW-0274">FAD</keyword>
<reference evidence="15" key="1">
    <citation type="submission" date="2015-07" db="EMBL/GenBank/DDBJ databases">
        <title>Fjat-10053 dsm26.</title>
        <authorList>
            <person name="Liu B."/>
            <person name="Wang J."/>
            <person name="Zhu Y."/>
            <person name="Liu G."/>
            <person name="Chen Q."/>
            <person name="Chen Z."/>
            <person name="Lan J."/>
            <person name="Che J."/>
            <person name="Ge C."/>
            <person name="Shi H."/>
            <person name="Pan Z."/>
            <person name="Liu X."/>
        </authorList>
    </citation>
    <scope>NUCLEOTIDE SEQUENCE [LARGE SCALE GENOMIC DNA]</scope>
    <source>
        <strain evidence="15">DSM 26</strain>
    </source>
</reference>
<comment type="function">
    <text evidence="11">Responsible for channeling the electrons from the oxidation of dihydroorotate from the FMN redox center in the PyrD type B subunit to the ultimate electron acceptor NAD(+).</text>
</comment>
<dbReference type="GO" id="GO:0016491">
    <property type="term" value="F:oxidoreductase activity"/>
    <property type="evidence" value="ECO:0007669"/>
    <property type="project" value="InterPro"/>
</dbReference>
<keyword evidence="8 11" id="KW-0249">Electron transport</keyword>
<feature type="binding site" evidence="11 13">
    <location>
        <position position="215"/>
    </location>
    <ligand>
        <name>[2Fe-2S] cluster</name>
        <dbReference type="ChEBI" id="CHEBI:190135"/>
    </ligand>
</feature>
<dbReference type="Pfam" id="PF00970">
    <property type="entry name" value="FAD_binding_6"/>
    <property type="match status" value="1"/>
</dbReference>
<evidence type="ECO:0000256" key="13">
    <source>
        <dbReference type="PIRSR" id="PIRSR006816-2"/>
    </source>
</evidence>
<keyword evidence="9 11" id="KW-0408">Iron</keyword>
<evidence type="ECO:0000256" key="9">
    <source>
        <dbReference type="ARBA" id="ARBA00023004"/>
    </source>
</evidence>
<keyword evidence="5 11" id="KW-0479">Metal-binding</keyword>
<dbReference type="Gene3D" id="2.10.240.10">
    <property type="entry name" value="Dihydroorotate dehydrogenase, electron transfer subunit"/>
    <property type="match status" value="1"/>
</dbReference>
<accession>A0A0L0QNB1</accession>
<dbReference type="InterPro" id="IPR050353">
    <property type="entry name" value="PyrK_electron_transfer"/>
</dbReference>
<dbReference type="EMBL" id="LGTO01000007">
    <property type="protein sequence ID" value="KNE20105.1"/>
    <property type="molecule type" value="Genomic_DNA"/>
</dbReference>
<dbReference type="InterPro" id="IPR008333">
    <property type="entry name" value="Cbr1-like_FAD-bd_dom"/>
</dbReference>
<evidence type="ECO:0000256" key="5">
    <source>
        <dbReference type="ARBA" id="ARBA00022723"/>
    </source>
</evidence>
<keyword evidence="3 11" id="KW-0285">Flavoprotein</keyword>
<dbReference type="InterPro" id="IPR001433">
    <property type="entry name" value="OxRdtase_FAD/NAD-bd"/>
</dbReference>
<dbReference type="InterPro" id="IPR039261">
    <property type="entry name" value="FNR_nucleotide-bd"/>
</dbReference>
<comment type="subunit">
    <text evidence="11">Heterotetramer of 2 PyrK and 2 PyrD type B subunits.</text>
</comment>
<dbReference type="InterPro" id="IPR023455">
    <property type="entry name" value="Dihydroorotate_DHASE_ETsu"/>
</dbReference>
<dbReference type="Gene3D" id="3.40.50.80">
    <property type="entry name" value="Nucleotide-binding domain of ferredoxin-NADP reductase (FNR) module"/>
    <property type="match status" value="1"/>
</dbReference>
<dbReference type="HAMAP" id="MF_01211">
    <property type="entry name" value="DHODB_Fe_S_bind"/>
    <property type="match status" value="1"/>
</dbReference>
<evidence type="ECO:0000256" key="3">
    <source>
        <dbReference type="ARBA" id="ARBA00022630"/>
    </source>
</evidence>
<dbReference type="UniPathway" id="UPA00070">
    <property type="reaction ID" value="UER00945"/>
</dbReference>
<evidence type="ECO:0000256" key="4">
    <source>
        <dbReference type="ARBA" id="ARBA00022714"/>
    </source>
</evidence>
<dbReference type="PANTHER" id="PTHR43513:SF3">
    <property type="entry name" value="DIHYDROOROTATE DEHYDROGENASE B (NAD(+)), ELECTRON TRANSFER SUBUNIT-RELATED"/>
    <property type="match status" value="1"/>
</dbReference>
<comment type="cofactor">
    <cofactor evidence="11">
        <name>[2Fe-2S] cluster</name>
        <dbReference type="ChEBI" id="CHEBI:190135"/>
    </cofactor>
    <text evidence="11">Binds 1 [2Fe-2S] cluster per subunit.</text>
</comment>
<dbReference type="GO" id="GO:0009055">
    <property type="term" value="F:electron transfer activity"/>
    <property type="evidence" value="ECO:0007669"/>
    <property type="project" value="UniProtKB-UniRule"/>
</dbReference>
<comment type="cofactor">
    <cofactor evidence="13">
        <name>[2Fe-2S] cluster</name>
        <dbReference type="ChEBI" id="CHEBI:190135"/>
    </cofactor>
    <text evidence="13">Binds 1 [2Fe-2S] cluster per subunit.</text>
</comment>
<dbReference type="InterPro" id="IPR037117">
    <property type="entry name" value="Dihydroorotate_DH_ele_sf"/>
</dbReference>
<dbReference type="InterPro" id="IPR017938">
    <property type="entry name" value="Riboflavin_synthase-like_b-brl"/>
</dbReference>
<dbReference type="Proteomes" id="UP000036780">
    <property type="component" value="Unassembled WGS sequence"/>
</dbReference>
<dbReference type="PIRSF" id="PIRSF006816">
    <property type="entry name" value="Cyc3_hyd_g"/>
    <property type="match status" value="1"/>
</dbReference>
<dbReference type="InterPro" id="IPR017927">
    <property type="entry name" value="FAD-bd_FR_type"/>
</dbReference>
<dbReference type="Pfam" id="PF10418">
    <property type="entry name" value="DHODB_Fe-S_bind"/>
    <property type="match status" value="1"/>
</dbReference>
<comment type="caution">
    <text evidence="11">Lacks conserved residue(s) required for the propagation of feature annotation.</text>
</comment>
<evidence type="ECO:0000256" key="12">
    <source>
        <dbReference type="PIRSR" id="PIRSR006816-1"/>
    </source>
</evidence>
<comment type="pathway">
    <text evidence="11">Pyrimidine metabolism; UMP biosynthesis via de novo pathway; orotate from (S)-dihydroorotate (NAD(+) route): step 1/1.</text>
</comment>
<feature type="binding site" evidence="11 12">
    <location>
        <begin position="48"/>
        <end position="51"/>
    </location>
    <ligand>
        <name>FAD</name>
        <dbReference type="ChEBI" id="CHEBI:57692"/>
    </ligand>
</feature>
<dbReference type="InterPro" id="IPR019480">
    <property type="entry name" value="Dihydroorotate_DH_Fe-S-bd"/>
</dbReference>
<dbReference type="SUPFAM" id="SSF52343">
    <property type="entry name" value="Ferredoxin reductase-like, C-terminal NADP-linked domain"/>
    <property type="match status" value="1"/>
</dbReference>
<dbReference type="GO" id="GO:0050660">
    <property type="term" value="F:flavin adenine dinucleotide binding"/>
    <property type="evidence" value="ECO:0007669"/>
    <property type="project" value="InterPro"/>
</dbReference>
<keyword evidence="2 11" id="KW-0813">Transport</keyword>
<dbReference type="GeneID" id="66870763"/>
<feature type="binding site" evidence="11 13">
    <location>
        <position position="237"/>
    </location>
    <ligand>
        <name>[2Fe-2S] cluster</name>
        <dbReference type="ChEBI" id="CHEBI:190135"/>
    </ligand>
</feature>
<dbReference type="PROSITE" id="PS51384">
    <property type="entry name" value="FAD_FR"/>
    <property type="match status" value="1"/>
</dbReference>
<dbReference type="SUPFAM" id="SSF63380">
    <property type="entry name" value="Riboflavin synthase domain-like"/>
    <property type="match status" value="1"/>
</dbReference>
<dbReference type="AlphaFoldDB" id="A0A0L0QNB1"/>
<evidence type="ECO:0000313" key="15">
    <source>
        <dbReference type="Proteomes" id="UP000036780"/>
    </source>
</evidence>
<sequence>MQQELRIISKQKIARDTVEMVLENESISQVTVPGQFLHIHVQGHMLRRPISIANVDASKNTITILFKILGEGTRKLSMYDVGDKIDVLGPNGNGFLLDNTTQASILLVGGGIGVPPLYYLAKKLTEQGTVVTAILGFQSKEHVFYEEKFRELGNTIVVTNDGTYGEKGYVTNVSDEMLPIIDRYYSCGPLPMLKAVKERWSTIPGYLSLEERMGCGIGACFACVIPTDDRGGYKKICQDGPVFTAEEVHLG</sequence>
<dbReference type="NCBIfam" id="NF000799">
    <property type="entry name" value="PRK00054.1-4"/>
    <property type="match status" value="1"/>
</dbReference>
<dbReference type="Gene3D" id="2.40.30.10">
    <property type="entry name" value="Translation factors"/>
    <property type="match status" value="1"/>
</dbReference>
<feature type="binding site" evidence="11 12">
    <location>
        <begin position="72"/>
        <end position="73"/>
    </location>
    <ligand>
        <name>FAD</name>
        <dbReference type="ChEBI" id="CHEBI:57692"/>
    </ligand>
</feature>
<comment type="caution">
    <text evidence="14">The sequence shown here is derived from an EMBL/GenBank/DDBJ whole genome shotgun (WGS) entry which is preliminary data.</text>
</comment>
<organism evidence="14 15">
    <name type="scientific">Virgibacillus pantothenticus</name>
    <dbReference type="NCBI Taxonomy" id="1473"/>
    <lineage>
        <taxon>Bacteria</taxon>
        <taxon>Bacillati</taxon>
        <taxon>Bacillota</taxon>
        <taxon>Bacilli</taxon>
        <taxon>Bacillales</taxon>
        <taxon>Bacillaceae</taxon>
        <taxon>Virgibacillus</taxon>
    </lineage>
</organism>
<keyword evidence="7 11" id="KW-0665">Pyrimidine biosynthesis</keyword>
<evidence type="ECO:0000256" key="11">
    <source>
        <dbReference type="HAMAP-Rule" id="MF_01211"/>
    </source>
</evidence>
<dbReference type="Pfam" id="PF00175">
    <property type="entry name" value="NAD_binding_1"/>
    <property type="match status" value="1"/>
</dbReference>
<comment type="similarity">
    <text evidence="1 11">Belongs to the PyrK family.</text>
</comment>
<dbReference type="OrthoDB" id="9778346at2"/>
<dbReference type="GO" id="GO:0051537">
    <property type="term" value="F:2 iron, 2 sulfur cluster binding"/>
    <property type="evidence" value="ECO:0007669"/>
    <property type="project" value="UniProtKB-KW"/>
</dbReference>
<comment type="cofactor">
    <cofactor evidence="11 12">
        <name>FAD</name>
        <dbReference type="ChEBI" id="CHEBI:57692"/>
    </cofactor>
    <text evidence="11 12">Binds 1 FAD per subunit.</text>
</comment>
<evidence type="ECO:0000256" key="7">
    <source>
        <dbReference type="ARBA" id="ARBA00022975"/>
    </source>
</evidence>
<evidence type="ECO:0000256" key="6">
    <source>
        <dbReference type="ARBA" id="ARBA00022827"/>
    </source>
</evidence>
<dbReference type="InterPro" id="IPR012165">
    <property type="entry name" value="Cyt_c3_hydrogenase_gsu"/>
</dbReference>
<evidence type="ECO:0000313" key="14">
    <source>
        <dbReference type="EMBL" id="KNE20105.1"/>
    </source>
</evidence>
<dbReference type="RefSeq" id="WP_050352673.1">
    <property type="nucleotide sequence ID" value="NZ_CP073011.1"/>
</dbReference>
<protein>
    <recommendedName>
        <fullName evidence="11">Dihydroorotate dehydrogenase B (NAD(+)), electron transfer subunit</fullName>
    </recommendedName>
    <alternativeName>
        <fullName evidence="11">Dihydroorotate oxidase B, electron transfer subunit</fullName>
    </alternativeName>
</protein>
<keyword evidence="4 11" id="KW-0001">2Fe-2S</keyword>
<evidence type="ECO:0000256" key="8">
    <source>
        <dbReference type="ARBA" id="ARBA00022982"/>
    </source>
</evidence>
<dbReference type="GO" id="GO:0044205">
    <property type="term" value="P:'de novo' UMP biosynthetic process"/>
    <property type="evidence" value="ECO:0007669"/>
    <property type="project" value="UniProtKB-UniRule"/>
</dbReference>
<dbReference type="PANTHER" id="PTHR43513">
    <property type="entry name" value="DIHYDROOROTATE DEHYDROGENASE B (NAD(+)), ELECTRON TRANSFER SUBUNIT"/>
    <property type="match status" value="1"/>
</dbReference>
<feature type="binding site" evidence="11 13">
    <location>
        <position position="223"/>
    </location>
    <ligand>
        <name>[2Fe-2S] cluster</name>
        <dbReference type="ChEBI" id="CHEBI:190135"/>
    </ligand>
</feature>